<feature type="compositionally biased region" description="Low complexity" evidence="1">
    <location>
        <begin position="9"/>
        <end position="21"/>
    </location>
</feature>
<dbReference type="AlphaFoldDB" id="S4R332"/>
<reference evidence="2" key="5">
    <citation type="submission" date="2025-09" db="UniProtKB">
        <authorList>
            <consortium name="Ensembl"/>
        </authorList>
    </citation>
    <scope>IDENTIFICATION</scope>
</reference>
<reference evidence="2 3" key="1">
    <citation type="journal article" date="2001" name="Nature">
        <title>Initial sequencing and analysis of the human genome.</title>
        <authorList>
            <consortium name="International Human Genome Sequencing Consortium"/>
            <person name="Lander E.S."/>
            <person name="Linton L.M."/>
            <person name="Birren B."/>
            <person name="Nusbaum C."/>
            <person name="Zody M.C."/>
            <person name="Baldwin J."/>
            <person name="Devon K."/>
            <person name="Dewar K."/>
            <person name="Doyle M."/>
            <person name="FitzHugh W."/>
            <person name="Funke R."/>
            <person name="Gage D."/>
            <person name="Harris K."/>
            <person name="Heaford A."/>
            <person name="Howland J."/>
            <person name="Kann L."/>
            <person name="Lehoczky J."/>
            <person name="LeVine R."/>
            <person name="McEwan P."/>
            <person name="McKernan K."/>
            <person name="Meldrim J."/>
            <person name="Mesirov J.P."/>
            <person name="Miranda C."/>
            <person name="Morris W."/>
            <person name="Naylor J."/>
            <person name="Raymond C."/>
            <person name="Rosetti M."/>
            <person name="Santos R."/>
            <person name="Sheridan A."/>
            <person name="Sougnez C."/>
            <person name="Stange-Thomann N."/>
            <person name="Stojanovic N."/>
            <person name="Subramanian A."/>
            <person name="Wyman D."/>
            <person name="Rogers J."/>
            <person name="Sulston J."/>
            <person name="Ainscough R."/>
            <person name="Beck S."/>
            <person name="Bentley D."/>
            <person name="Burton J."/>
            <person name="Clee C."/>
            <person name="Carter N."/>
            <person name="Coulson A."/>
            <person name="Deadman R."/>
            <person name="Deloukas P."/>
            <person name="Dunham A."/>
            <person name="Dunham I."/>
            <person name="Durbin R."/>
            <person name="French L."/>
            <person name="Grafham D."/>
            <person name="Gregory S."/>
            <person name="Hubbard T."/>
            <person name="Humphray S."/>
            <person name="Hunt A."/>
            <person name="Jones M."/>
            <person name="Lloyd C."/>
            <person name="McMurray A."/>
            <person name="Matthews L."/>
            <person name="Mercer S."/>
            <person name="Milne S."/>
            <person name="Mullikin J.C."/>
            <person name="Mungall A."/>
            <person name="Plumb R."/>
            <person name="Ross M."/>
            <person name="Shownkeen R."/>
            <person name="Sims S."/>
            <person name="Waterston R.H."/>
            <person name="Wilson R.K."/>
            <person name="Hillier L.W."/>
            <person name="McPherson J.D."/>
            <person name="Marra M.A."/>
            <person name="Mardis E.R."/>
            <person name="Fulton L.A."/>
            <person name="Chinwalla A.T."/>
            <person name="Pepin K.H."/>
            <person name="Gish W.R."/>
            <person name="Chissoe S.L."/>
            <person name="Wendl M.C."/>
            <person name="Delehaunty K.D."/>
            <person name="Miner T.L."/>
            <person name="Delehaunty A."/>
            <person name="Kramer J.B."/>
            <person name="Cook L.L."/>
            <person name="Fulton R.S."/>
            <person name="Johnson D.L."/>
            <person name="Minx P.J."/>
            <person name="Clifton S.W."/>
            <person name="Hawkins T."/>
            <person name="Branscomb E."/>
            <person name="Predki P."/>
            <person name="Richardson P."/>
            <person name="Wenning S."/>
            <person name="Slezak T."/>
            <person name="Doggett N."/>
            <person name="Cheng J.F."/>
            <person name="Olsen A."/>
            <person name="Lucas S."/>
            <person name="Elkin C."/>
            <person name="Uberbacher E."/>
            <person name="Frazier M."/>
            <person name="Gibbs R.A."/>
            <person name="Muzny D.M."/>
            <person name="Scherer S.E."/>
            <person name="Bouck J.B."/>
            <person name="Sodergren E.J."/>
            <person name="Worley K.C."/>
            <person name="Rives C.M."/>
            <person name="Gorrell J.H."/>
            <person name="Metzker M.L."/>
            <person name="Naylor S.L."/>
            <person name="Kucherlapati R.S."/>
            <person name="Nelson D.L."/>
            <person name="Weinstock G.M."/>
            <person name="Sakaki Y."/>
            <person name="Fujiyama A."/>
            <person name="Hattori M."/>
            <person name="Yada T."/>
            <person name="Toyoda A."/>
            <person name="Itoh T."/>
            <person name="Kawagoe C."/>
            <person name="Watanabe H."/>
            <person name="Totoki Y."/>
            <person name="Taylor T."/>
            <person name="Weissenbach J."/>
            <person name="Heilig R."/>
            <person name="Saurin W."/>
            <person name="Artiguenave F."/>
            <person name="Brottier P."/>
            <person name="Bruls T."/>
            <person name="Pelletier E."/>
            <person name="Robert C."/>
            <person name="Wincker P."/>
            <person name="Smith D.R."/>
            <person name="Doucette-Stamm L."/>
            <person name="Rubenfield M."/>
            <person name="Weinstock K."/>
            <person name="Lee H.M."/>
            <person name="Dubois J."/>
            <person name="Rosenthal A."/>
            <person name="Platzer M."/>
            <person name="Nyakatura G."/>
            <person name="Taudien S."/>
            <person name="Rump A."/>
            <person name="Yang H."/>
            <person name="Yu J."/>
            <person name="Wang J."/>
            <person name="Huang G."/>
            <person name="Gu J."/>
            <person name="Hood L."/>
            <person name="Rowen L."/>
            <person name="Madan A."/>
            <person name="Qin S."/>
            <person name="Davis R.W."/>
            <person name="Federspiel N.A."/>
            <person name="Abola A.P."/>
            <person name="Proctor M.J."/>
            <person name="Myers R.M."/>
            <person name="Schmutz J."/>
            <person name="Dickson M."/>
            <person name="Grimwood J."/>
            <person name="Cox D.R."/>
            <person name="Olson M.V."/>
            <person name="Kaul R."/>
            <person name="Raymond C."/>
            <person name="Shimizu N."/>
            <person name="Kawasaki K."/>
            <person name="Minoshima S."/>
            <person name="Evans G.A."/>
            <person name="Athanasiou M."/>
            <person name="Schultz R."/>
            <person name="Roe B.A."/>
            <person name="Chen F."/>
            <person name="Pan H."/>
            <person name="Ramser J."/>
            <person name="Lehrach H."/>
            <person name="Reinhardt R."/>
            <person name="McCombie W.R."/>
            <person name="de la Bastide M."/>
            <person name="Dedhia N."/>
            <person name="Blocker H."/>
            <person name="Hornischer K."/>
            <person name="Nordsiek G."/>
            <person name="Agarwala R."/>
            <person name="Aravind L."/>
            <person name="Bailey J.A."/>
            <person name="Bateman A."/>
            <person name="Batzoglou S."/>
            <person name="Birney E."/>
            <person name="Bork P."/>
            <person name="Brown D.G."/>
            <person name="Burge C.B."/>
            <person name="Cerutti L."/>
            <person name="Chen H.C."/>
            <person name="Church D."/>
            <person name="Clamp M."/>
            <person name="Copley R.R."/>
            <person name="Doerks T."/>
            <person name="Eddy S.R."/>
            <person name="Eichler E.E."/>
            <person name="Furey T.S."/>
            <person name="Galagan J."/>
            <person name="Gilbert J.G."/>
            <person name="Harmon C."/>
            <person name="Hayashizaki Y."/>
            <person name="Haussler D."/>
            <person name="Hermjakob H."/>
            <person name="Hokamp K."/>
            <person name="Jang W."/>
            <person name="Johnson L.S."/>
            <person name="Jones T.A."/>
            <person name="Kasif S."/>
            <person name="Kaspryzk A."/>
            <person name="Kennedy S."/>
            <person name="Kent W.J."/>
            <person name="Kitts P."/>
            <person name="Koonin E.V."/>
            <person name="Korf I."/>
            <person name="Kulp D."/>
            <person name="Lancet D."/>
            <person name="Lowe T.M."/>
            <person name="McLysaght A."/>
            <person name="Mikkelsen T."/>
            <person name="Moran J.V."/>
            <person name="Mulder N."/>
            <person name="Pollara V.J."/>
            <person name="Ponting C.P."/>
            <person name="Schuler G."/>
            <person name="Schultz J."/>
            <person name="Slater G."/>
            <person name="Smit A.F."/>
            <person name="Stupka E."/>
            <person name="Szustakowski J."/>
            <person name="Thierry-Mieg D."/>
            <person name="Thierry-Mieg J."/>
            <person name="Wagner L."/>
            <person name="Wallis J."/>
            <person name="Wheeler R."/>
            <person name="Williams A."/>
            <person name="Wolf Y.I."/>
            <person name="Wolfe K.H."/>
            <person name="Yang S.P."/>
            <person name="Yeh R.F."/>
            <person name="Collins F."/>
            <person name="Guyer M.S."/>
            <person name="Peterson J."/>
            <person name="Felsenfeld A."/>
            <person name="Wetterstrand K.A."/>
            <person name="Patrinos A."/>
            <person name="Morgan M.J."/>
            <person name="de Jong P."/>
            <person name="Catanese J.J."/>
            <person name="Osoegawa K."/>
            <person name="Shizuya H."/>
            <person name="Choi S."/>
            <person name="Chen Y.J."/>
        </authorList>
    </citation>
    <scope>NUCLEOTIDE SEQUENCE [LARGE SCALE GENOMIC DNA]</scope>
</reference>
<dbReference type="ChiTaRS" id="MCU">
    <property type="organism name" value="human"/>
</dbReference>
<dbReference type="Bgee" id="ENSG00000156026">
    <property type="expression patterns" value="Expressed in tibialis anterior and 154 other cell types or tissues"/>
</dbReference>
<dbReference type="EMBL" id="AC016542">
    <property type="status" value="NOT_ANNOTATED_CDS"/>
    <property type="molecule type" value="Genomic_DNA"/>
</dbReference>
<dbReference type="VEuPathDB" id="HostDB:ENSG00000156026"/>
<organism evidence="2 3">
    <name type="scientific">Homo sapiens</name>
    <name type="common">Human</name>
    <dbReference type="NCBI Taxonomy" id="9606"/>
    <lineage>
        <taxon>Eukaryota</taxon>
        <taxon>Metazoa</taxon>
        <taxon>Chordata</taxon>
        <taxon>Craniata</taxon>
        <taxon>Vertebrata</taxon>
        <taxon>Euteleostomi</taxon>
        <taxon>Mammalia</taxon>
        <taxon>Eutheria</taxon>
        <taxon>Euarchontoglires</taxon>
        <taxon>Primates</taxon>
        <taxon>Haplorrhini</taxon>
        <taxon>Catarrhini</taxon>
        <taxon>Hominidae</taxon>
        <taxon>Homo</taxon>
    </lineage>
</organism>
<dbReference type="EMBL" id="AC069548">
    <property type="status" value="NOT_ANNOTATED_CDS"/>
    <property type="molecule type" value="Genomic_DNA"/>
</dbReference>
<reference evidence="2" key="4">
    <citation type="submission" date="2025-08" db="UniProtKB">
        <authorList>
            <consortium name="Ensembl"/>
        </authorList>
    </citation>
    <scope>IDENTIFICATION</scope>
</reference>
<evidence type="ECO:0000256" key="1">
    <source>
        <dbReference type="SAM" id="MobiDB-lite"/>
    </source>
</evidence>
<dbReference type="Proteomes" id="UP000005640">
    <property type="component" value="Chromosome 10"/>
</dbReference>
<reference evidence="2 3" key="3">
    <citation type="journal article" date="2004" name="Nature">
        <title>Finishing the euchromatic sequence of the human genome.</title>
        <authorList>
            <consortium name="International Human Genome Sequencing Consortium"/>
        </authorList>
    </citation>
    <scope>NUCLEOTIDE SEQUENCE [LARGE SCALE GENOMIC DNA]</scope>
</reference>
<evidence type="ECO:0000313" key="3">
    <source>
        <dbReference type="Proteomes" id="UP000005640"/>
    </source>
</evidence>
<dbReference type="OrthoDB" id="278338at2759"/>
<name>S4R332_HUMAN</name>
<dbReference type="EMBL" id="KF455255">
    <property type="status" value="NOT_ANNOTATED_CDS"/>
    <property type="molecule type" value="Genomic_DNA"/>
</dbReference>
<feature type="region of interest" description="Disordered" evidence="1">
    <location>
        <begin position="1"/>
        <end position="35"/>
    </location>
</feature>
<gene>
    <name evidence="2" type="primary">MCU</name>
</gene>
<dbReference type="Ensembl" id="ENST00000605597.5">
    <property type="protein sequence ID" value="ENSP00000473892.1"/>
    <property type="gene ID" value="ENSG00000156026.16"/>
</dbReference>
<evidence type="ECO:0000313" key="2">
    <source>
        <dbReference type="Ensembl" id="ENSP00000473892.1"/>
    </source>
</evidence>
<sequence>MLLGAAPESSPGPRRGRPSSSLVPEGSGRKENQTLFPSVTSSVCVHGEPAPSRWMLHCFRRQASSSWVLKGAFGGPFEGYCISVFTRA</sequence>
<proteinExistence type="predicted"/>
<dbReference type="HGNC" id="HGNC:23526">
    <property type="gene designation" value="MCU"/>
</dbReference>
<dbReference type="ExpressionAtlas" id="S4R332">
    <property type="expression patterns" value="baseline and differential"/>
</dbReference>
<dbReference type="Ensembl" id="ENST00000605597.5">
    <property type="protein sequence ID" value="ENSP00000473892.1"/>
    <property type="gene ID" value="ENSG00000156026.15"/>
</dbReference>
<accession>S4R332</accession>
<dbReference type="OpenTargets" id="ENSG00000156026"/>
<dbReference type="UCSC" id="uc057tyw.1">
    <property type="organism name" value="human"/>
</dbReference>
<protein>
    <submittedName>
        <fullName evidence="2">Mitochondrial calcium uniporter</fullName>
    </submittedName>
</protein>
<dbReference type="GeneTree" id="ENSGT00940000157528"/>
<dbReference type="HOGENOM" id="CLU_2468420_0_0_1"/>
<reference evidence="2" key="2">
    <citation type="journal article" date="2004" name="Nature">
        <title>The DNA sequence and comparative analysis of human chromosome 10.</title>
        <authorList>
            <person name="Deloukas P."/>
            <person name="Earthrowl M.E."/>
            <person name="Grafham D.V."/>
            <person name="Rubenfield M."/>
            <person name="French L."/>
            <person name="Steward C.A."/>
            <person name="Sims S.K."/>
            <person name="Jones M.C."/>
            <person name="Searle S."/>
            <person name="Scott C."/>
            <person name="Howe K."/>
            <person name="Hunt S.E."/>
            <person name="Andrews T.D."/>
            <person name="Gilbert J.G."/>
            <person name="Swarbreck D."/>
            <person name="Ashurst J.L."/>
            <person name="Taylor A."/>
            <person name="Battles J."/>
            <person name="Bird C.P."/>
            <person name="Ainscough R."/>
            <person name="Almeida J.P."/>
            <person name="Ashwell R.I."/>
            <person name="Ambrose K.D."/>
            <person name="Babbage A.K."/>
            <person name="Bagguley C.L."/>
            <person name="Bailey J."/>
            <person name="Banerjee R."/>
            <person name="Bates K."/>
            <person name="Beasley H."/>
            <person name="Bray-Allen S."/>
            <person name="Brown A.J."/>
            <person name="Brown J.Y."/>
            <person name="Burford D.C."/>
            <person name="Burrill W."/>
            <person name="Burton J."/>
            <person name="Cahill P."/>
            <person name="Camire D."/>
            <person name="Carter N.P."/>
            <person name="Chapman J.C."/>
            <person name="Clark S.Y."/>
            <person name="Clarke G."/>
            <person name="Clee C.M."/>
            <person name="Clegg S."/>
            <person name="Corby N."/>
            <person name="Coulson A."/>
            <person name="Dhami P."/>
            <person name="Dutta I."/>
            <person name="Dunn M."/>
            <person name="Faulkner L."/>
            <person name="Frankish A."/>
            <person name="Frankland J.A."/>
            <person name="Garner P."/>
            <person name="Garnett J."/>
            <person name="Gribble S."/>
            <person name="Griffiths C."/>
            <person name="Grocock R."/>
            <person name="Gustafson E."/>
            <person name="Hammond S."/>
            <person name="Harley J.L."/>
            <person name="Hart E."/>
            <person name="Heath P.D."/>
            <person name="Ho T.P."/>
            <person name="Hopkins B."/>
            <person name="Horne J."/>
            <person name="Howden P.J."/>
            <person name="Huckle E."/>
            <person name="Hynds C."/>
            <person name="Johnson C."/>
            <person name="Johnson D."/>
            <person name="Kana A."/>
            <person name="Kay M."/>
            <person name="Kimberley A.M."/>
            <person name="Kershaw J.K."/>
            <person name="Kokkinaki M."/>
            <person name="Laird G.K."/>
            <person name="Lawlor S."/>
            <person name="Lee H.M."/>
            <person name="Leongamornlert D.A."/>
            <person name="Laird G."/>
            <person name="Lloyd C."/>
            <person name="Lloyd D.M."/>
            <person name="Loveland J."/>
            <person name="Lovell J."/>
            <person name="McLaren S."/>
            <person name="McLay K.E."/>
            <person name="McMurray A."/>
            <person name="Mashreghi-Mohammadi M."/>
            <person name="Matthews L."/>
            <person name="Milne S."/>
            <person name="Nickerson T."/>
            <person name="Nguyen M."/>
            <person name="Overton-Larty E."/>
            <person name="Palmer S.A."/>
            <person name="Pearce A.V."/>
            <person name="Peck A.I."/>
            <person name="Pelan S."/>
            <person name="Phillimore B."/>
            <person name="Porter K."/>
            <person name="Rice C.M."/>
            <person name="Rogosin A."/>
            <person name="Ross M.T."/>
            <person name="Sarafidou T."/>
            <person name="Sehra H.K."/>
            <person name="Shownkeen R."/>
            <person name="Skuce C.D."/>
            <person name="Smith M."/>
            <person name="Standring L."/>
            <person name="Sycamore N."/>
            <person name="Tester J."/>
            <person name="Thorpe A."/>
            <person name="Torcasso W."/>
            <person name="Tracey A."/>
            <person name="Tromans A."/>
            <person name="Tsolas J."/>
            <person name="Wall M."/>
            <person name="Walsh J."/>
            <person name="Wang H."/>
            <person name="Weinstock K."/>
            <person name="West A.P."/>
            <person name="Willey D.L."/>
            <person name="Whitehead S.L."/>
            <person name="Wilming L."/>
            <person name="Wray P.W."/>
            <person name="Young L."/>
            <person name="Chen Y."/>
            <person name="Lovering R.C."/>
            <person name="Moschonas N.K."/>
            <person name="Siebert R."/>
            <person name="Fechtel K."/>
            <person name="Bentley D."/>
            <person name="Durbin R."/>
            <person name="Hubbard T."/>
            <person name="Doucette-Stamm L."/>
            <person name="Beck S."/>
            <person name="Smith D.R."/>
            <person name="Rogers J."/>
        </authorList>
    </citation>
    <scope>NUCLEOTIDE SEQUENCE [LARGE SCALE GENOMIC DNA]</scope>
</reference>
<keyword evidence="3" id="KW-1185">Reference proteome</keyword>